<gene>
    <name evidence="1" type="ORF">PBLR_12434</name>
</gene>
<evidence type="ECO:0000313" key="1">
    <source>
        <dbReference type="EMBL" id="SYX84012.1"/>
    </source>
</evidence>
<dbReference type="EMBL" id="LS992241">
    <property type="protein sequence ID" value="SYX84012.1"/>
    <property type="molecule type" value="Genomic_DNA"/>
</dbReference>
<accession>A0A383RBM7</accession>
<dbReference type="Proteomes" id="UP000304148">
    <property type="component" value="Chromosome"/>
</dbReference>
<sequence length="40" mass="4560">MSRKLIKGCKPLEEIIETANEDGIIEIVDDEDIIELVMED</sequence>
<dbReference type="AlphaFoldDB" id="A0A383RBM7"/>
<dbReference type="RefSeq" id="WP_269473547.1">
    <property type="nucleotide sequence ID" value="NZ_LS992241.1"/>
</dbReference>
<proteinExistence type="predicted"/>
<protein>
    <submittedName>
        <fullName evidence="1">Uncharacterized protein</fullName>
    </submittedName>
</protein>
<reference evidence="2" key="1">
    <citation type="submission" date="2018-08" db="EMBL/GenBank/DDBJ databases">
        <authorList>
            <person name="Chevrot R."/>
        </authorList>
    </citation>
    <scope>NUCLEOTIDE SEQUENCE [LARGE SCALE GENOMIC DNA]</scope>
</reference>
<evidence type="ECO:0000313" key="2">
    <source>
        <dbReference type="Proteomes" id="UP000304148"/>
    </source>
</evidence>
<name>A0A383RBM7_PAEAL</name>
<organism evidence="1 2">
    <name type="scientific">Paenibacillus alvei</name>
    <name type="common">Bacillus alvei</name>
    <dbReference type="NCBI Taxonomy" id="44250"/>
    <lineage>
        <taxon>Bacteria</taxon>
        <taxon>Bacillati</taxon>
        <taxon>Bacillota</taxon>
        <taxon>Bacilli</taxon>
        <taxon>Bacillales</taxon>
        <taxon>Paenibacillaceae</taxon>
        <taxon>Paenibacillus</taxon>
    </lineage>
</organism>